<dbReference type="SUPFAM" id="SSF51658">
    <property type="entry name" value="Xylose isomerase-like"/>
    <property type="match status" value="1"/>
</dbReference>
<accession>A0A0D1W5L4</accession>
<dbReference type="STRING" id="47500.AF333_21770"/>
<reference evidence="2 4" key="2">
    <citation type="submission" date="2016-10" db="EMBL/GenBank/DDBJ databases">
        <authorList>
            <person name="de Groot N.N."/>
        </authorList>
    </citation>
    <scope>NUCLEOTIDE SEQUENCE [LARGE SCALE GENOMIC DNA]</scope>
    <source>
        <strain evidence="2 4">DSM 2895</strain>
    </source>
</reference>
<dbReference type="RefSeq" id="WP_043067008.1">
    <property type="nucleotide sequence ID" value="NZ_BJOA01000230.1"/>
</dbReference>
<keyword evidence="2" id="KW-0413">Isomerase</keyword>
<proteinExistence type="predicted"/>
<sequence>MKFSICSWTFGNEPIENVMRFTASAGYDSIEIRAATNDYNWKELLHLSKELSLEMNGLTGDTSWPNEETDLANKNPVYRQKAVDHFKRQIEAVKQAQGKYQKT</sequence>
<dbReference type="OrthoDB" id="9814946at2"/>
<dbReference type="GeneID" id="42307766"/>
<dbReference type="EMBL" id="LGUG01000004">
    <property type="protein sequence ID" value="KON97678.1"/>
    <property type="molecule type" value="Genomic_DNA"/>
</dbReference>
<evidence type="ECO:0000313" key="4">
    <source>
        <dbReference type="Proteomes" id="UP000182836"/>
    </source>
</evidence>
<evidence type="ECO:0000313" key="2">
    <source>
        <dbReference type="EMBL" id="SDJ35396.1"/>
    </source>
</evidence>
<organism evidence="1 3">
    <name type="scientific">Aneurinibacillus migulanus</name>
    <name type="common">Bacillus migulanus</name>
    <dbReference type="NCBI Taxonomy" id="47500"/>
    <lineage>
        <taxon>Bacteria</taxon>
        <taxon>Bacillati</taxon>
        <taxon>Bacillota</taxon>
        <taxon>Bacilli</taxon>
        <taxon>Bacillales</taxon>
        <taxon>Paenibacillaceae</taxon>
        <taxon>Aneurinibacillus group</taxon>
        <taxon>Aneurinibacillus</taxon>
    </lineage>
</organism>
<dbReference type="Gene3D" id="3.20.20.150">
    <property type="entry name" value="Divalent-metal-dependent TIM barrel enzymes"/>
    <property type="match status" value="1"/>
</dbReference>
<name>A0A0D1W5L4_ANEMI</name>
<evidence type="ECO:0000313" key="1">
    <source>
        <dbReference type="EMBL" id="KON97678.1"/>
    </source>
</evidence>
<dbReference type="Proteomes" id="UP000182836">
    <property type="component" value="Unassembled WGS sequence"/>
</dbReference>
<dbReference type="AlphaFoldDB" id="A0A0D1W5L4"/>
<gene>
    <name evidence="1" type="ORF">AF333_21770</name>
    <name evidence="2" type="ORF">SAMN04487909_11649</name>
</gene>
<dbReference type="InterPro" id="IPR036237">
    <property type="entry name" value="Xyl_isomerase-like_sf"/>
</dbReference>
<dbReference type="Proteomes" id="UP000037269">
    <property type="component" value="Unassembled WGS sequence"/>
</dbReference>
<keyword evidence="3" id="KW-1185">Reference proteome</keyword>
<reference evidence="1 3" key="1">
    <citation type="submission" date="2015-07" db="EMBL/GenBank/DDBJ databases">
        <title>Fjat-14205 dsm 2895.</title>
        <authorList>
            <person name="Liu B."/>
            <person name="Wang J."/>
            <person name="Zhu Y."/>
            <person name="Liu G."/>
            <person name="Chen Q."/>
            <person name="Chen Z."/>
            <person name="Lan J."/>
            <person name="Che J."/>
            <person name="Ge C."/>
            <person name="Shi H."/>
            <person name="Pan Z."/>
            <person name="Liu X."/>
        </authorList>
    </citation>
    <scope>NUCLEOTIDE SEQUENCE [LARGE SCALE GENOMIC DNA]</scope>
    <source>
        <strain evidence="1 3">DSM 2895</strain>
    </source>
</reference>
<dbReference type="PATRIC" id="fig|47500.8.peg.1820"/>
<evidence type="ECO:0000313" key="3">
    <source>
        <dbReference type="Proteomes" id="UP000037269"/>
    </source>
</evidence>
<protein>
    <submittedName>
        <fullName evidence="2">Xylose isomerase-like TIM barrel</fullName>
    </submittedName>
</protein>
<dbReference type="GO" id="GO:0016853">
    <property type="term" value="F:isomerase activity"/>
    <property type="evidence" value="ECO:0007669"/>
    <property type="project" value="UniProtKB-KW"/>
</dbReference>
<dbReference type="EMBL" id="FNED01000016">
    <property type="protein sequence ID" value="SDJ35396.1"/>
    <property type="molecule type" value="Genomic_DNA"/>
</dbReference>